<dbReference type="InterPro" id="IPR011990">
    <property type="entry name" value="TPR-like_helical_dom_sf"/>
</dbReference>
<dbReference type="SUPFAM" id="SSF48452">
    <property type="entry name" value="TPR-like"/>
    <property type="match status" value="1"/>
</dbReference>
<feature type="domain" description="Nephrocystin 3-like N-terminal" evidence="2">
    <location>
        <begin position="112"/>
        <end position="256"/>
    </location>
</feature>
<dbReference type="Proteomes" id="UP000307440">
    <property type="component" value="Unassembled WGS sequence"/>
</dbReference>
<dbReference type="Gene3D" id="1.25.40.10">
    <property type="entry name" value="Tetratricopeptide repeat domain"/>
    <property type="match status" value="3"/>
</dbReference>
<keyword evidence="1" id="KW-0677">Repeat</keyword>
<dbReference type="Pfam" id="PF24883">
    <property type="entry name" value="NPHP3_N"/>
    <property type="match status" value="1"/>
</dbReference>
<sequence>MEAVVKFFRWLLGKGEQPLPRPTPETVQVLSGANNASFQNVEINAAGRDINNVTNIQQALIRDDTERQNALAQILSPAGYSWDPLRACLAGTRTVHIHELTLWASKPRAGVKNAEILVIIASAGSGKSALAHTICQTSHEQDRLVTGFFFNQLAAHSSPASLMAAIIRGFCNISKPIRDKIADLIIKDNTLPSASILRQFNELILPACQLLPAGKTFVITIDAVDEGNHEDGAIIRFMTDCVPRLPPSFRVILTTRPDPKVTDPLHSMRHVHIFSHPLTGDEKSRNDLQTYIRSRLSITRFGPTIPEDLIQSFFRKADGLFLWAVLVLNHLETAYDPIGELRDILQGSSTNWTDNEGGSKKLHALFHRTLSKLKCSWTDRKFVEMYARVMGAIAVLKEPLSARGLAALCKQDGVTEKDVHRICEIVQPLLHGYSPGADHDEPIRLLHLSVQEYLTEHASAPYRLDCPEHHRRLSHRALATIDSEFVKDKVDGVGYSDGDWIWEAGSIIPNMPVISRDSVSEHLWYSCVYACEHTLAMSNTMIEQSHLRLLQNIIVDEPRRILEATASMGSVVDIVSFRRRALVLGAKYPSPSEIRDVVRTYCSAGRCLLRARRTAEALSLMKESVALARQLASKTTEFSIELELAMALNLLGRCLAHQPAFHDALQTILESLVILRRLASEDPHKVEPWLARSLTSQSHILCYLGRREEALEVGMEPVKLNRQLVAAHPSKFETSLAYSLEVQASNLDGCKKNDEAIWVMEEAVDILRQLSQTNASEHMYELAESLHIYASYLVKADRKPAALEADKEAISLFRQVAETAEEGRDGKVMLGTSLHQLAYHLSLCDRKVESIVFIKEAIQHRRQLVESRDTKEIEERKHESGLAHSLHNYARYLSTTGKEELGIAPGKESVEIRRKLAENDPEKFKTPLAWSLNLLCENFLARTDHKLSEETPFFRQAVTVCRQLADQDPNAHDDLLNTSLCNYGMYLAQWCSNNSDAAKIFKEMVEVRRRIFSRDPTATDLEVAKGLHNTVVCLVRDENHAQGVKLSQEAAEICRRHLKDDPKAAEPALGKILGCLAAGLSGMPGRRSESLRIGREAVTILRKLTKEDPKSEELKEDLRVAETVVRDQLFG</sequence>
<evidence type="ECO:0000313" key="4">
    <source>
        <dbReference type="Proteomes" id="UP000307440"/>
    </source>
</evidence>
<dbReference type="PANTHER" id="PTHR10039">
    <property type="entry name" value="AMELOGENIN"/>
    <property type="match status" value="1"/>
</dbReference>
<dbReference type="OrthoDB" id="3038309at2759"/>
<proteinExistence type="predicted"/>
<dbReference type="AlphaFoldDB" id="A0A5C3KLE5"/>
<keyword evidence="4" id="KW-1185">Reference proteome</keyword>
<organism evidence="3 4">
    <name type="scientific">Coprinopsis marcescibilis</name>
    <name type="common">Agaric fungus</name>
    <name type="synonym">Psathyrella marcescibilis</name>
    <dbReference type="NCBI Taxonomy" id="230819"/>
    <lineage>
        <taxon>Eukaryota</taxon>
        <taxon>Fungi</taxon>
        <taxon>Dikarya</taxon>
        <taxon>Basidiomycota</taxon>
        <taxon>Agaricomycotina</taxon>
        <taxon>Agaricomycetes</taxon>
        <taxon>Agaricomycetidae</taxon>
        <taxon>Agaricales</taxon>
        <taxon>Agaricineae</taxon>
        <taxon>Psathyrellaceae</taxon>
        <taxon>Coprinopsis</taxon>
    </lineage>
</organism>
<dbReference type="InterPro" id="IPR056884">
    <property type="entry name" value="NPHP3-like_N"/>
</dbReference>
<accession>A0A5C3KLE5</accession>
<evidence type="ECO:0000313" key="3">
    <source>
        <dbReference type="EMBL" id="TFK21110.1"/>
    </source>
</evidence>
<gene>
    <name evidence="3" type="ORF">FA15DRAFT_672893</name>
</gene>
<dbReference type="EMBL" id="ML210278">
    <property type="protein sequence ID" value="TFK21110.1"/>
    <property type="molecule type" value="Genomic_DNA"/>
</dbReference>
<dbReference type="PANTHER" id="PTHR10039:SF14">
    <property type="entry name" value="NACHT DOMAIN-CONTAINING PROTEIN"/>
    <property type="match status" value="1"/>
</dbReference>
<evidence type="ECO:0000256" key="1">
    <source>
        <dbReference type="ARBA" id="ARBA00022737"/>
    </source>
</evidence>
<protein>
    <recommendedName>
        <fullName evidence="2">Nephrocystin 3-like N-terminal domain-containing protein</fullName>
    </recommendedName>
</protein>
<dbReference type="SUPFAM" id="SSF52540">
    <property type="entry name" value="P-loop containing nucleoside triphosphate hydrolases"/>
    <property type="match status" value="1"/>
</dbReference>
<dbReference type="Gene3D" id="3.40.50.300">
    <property type="entry name" value="P-loop containing nucleotide triphosphate hydrolases"/>
    <property type="match status" value="1"/>
</dbReference>
<evidence type="ECO:0000259" key="2">
    <source>
        <dbReference type="Pfam" id="PF24883"/>
    </source>
</evidence>
<dbReference type="InterPro" id="IPR027417">
    <property type="entry name" value="P-loop_NTPase"/>
</dbReference>
<name>A0A5C3KLE5_COPMA</name>
<reference evidence="3 4" key="1">
    <citation type="journal article" date="2019" name="Nat. Ecol. Evol.">
        <title>Megaphylogeny resolves global patterns of mushroom evolution.</title>
        <authorList>
            <person name="Varga T."/>
            <person name="Krizsan K."/>
            <person name="Foldi C."/>
            <person name="Dima B."/>
            <person name="Sanchez-Garcia M."/>
            <person name="Sanchez-Ramirez S."/>
            <person name="Szollosi G.J."/>
            <person name="Szarkandi J.G."/>
            <person name="Papp V."/>
            <person name="Albert L."/>
            <person name="Andreopoulos W."/>
            <person name="Angelini C."/>
            <person name="Antonin V."/>
            <person name="Barry K.W."/>
            <person name="Bougher N.L."/>
            <person name="Buchanan P."/>
            <person name="Buyck B."/>
            <person name="Bense V."/>
            <person name="Catcheside P."/>
            <person name="Chovatia M."/>
            <person name="Cooper J."/>
            <person name="Damon W."/>
            <person name="Desjardin D."/>
            <person name="Finy P."/>
            <person name="Geml J."/>
            <person name="Haridas S."/>
            <person name="Hughes K."/>
            <person name="Justo A."/>
            <person name="Karasinski D."/>
            <person name="Kautmanova I."/>
            <person name="Kiss B."/>
            <person name="Kocsube S."/>
            <person name="Kotiranta H."/>
            <person name="LaButti K.M."/>
            <person name="Lechner B.E."/>
            <person name="Liimatainen K."/>
            <person name="Lipzen A."/>
            <person name="Lukacs Z."/>
            <person name="Mihaltcheva S."/>
            <person name="Morgado L.N."/>
            <person name="Niskanen T."/>
            <person name="Noordeloos M.E."/>
            <person name="Ohm R.A."/>
            <person name="Ortiz-Santana B."/>
            <person name="Ovrebo C."/>
            <person name="Racz N."/>
            <person name="Riley R."/>
            <person name="Savchenko A."/>
            <person name="Shiryaev A."/>
            <person name="Soop K."/>
            <person name="Spirin V."/>
            <person name="Szebenyi C."/>
            <person name="Tomsovsky M."/>
            <person name="Tulloss R.E."/>
            <person name="Uehling J."/>
            <person name="Grigoriev I.V."/>
            <person name="Vagvolgyi C."/>
            <person name="Papp T."/>
            <person name="Martin F.M."/>
            <person name="Miettinen O."/>
            <person name="Hibbett D.S."/>
            <person name="Nagy L.G."/>
        </authorList>
    </citation>
    <scope>NUCLEOTIDE SEQUENCE [LARGE SCALE GENOMIC DNA]</scope>
    <source>
        <strain evidence="3 4">CBS 121175</strain>
    </source>
</reference>